<evidence type="ECO:0000256" key="1">
    <source>
        <dbReference type="SAM" id="MobiDB-lite"/>
    </source>
</evidence>
<evidence type="ECO:0000313" key="3">
    <source>
        <dbReference type="Proteomes" id="UP001304895"/>
    </source>
</evidence>
<proteinExistence type="predicted"/>
<feature type="compositionally biased region" description="Pro residues" evidence="1">
    <location>
        <begin position="129"/>
        <end position="138"/>
    </location>
</feature>
<feature type="region of interest" description="Disordered" evidence="1">
    <location>
        <begin position="126"/>
        <end position="161"/>
    </location>
</feature>
<comment type="caution">
    <text evidence="2">The sequence shown here is derived from an EMBL/GenBank/DDBJ whole genome shotgun (WGS) entry which is preliminary data.</text>
</comment>
<dbReference type="AlphaFoldDB" id="A0AAN6ZEX2"/>
<feature type="compositionally biased region" description="Low complexity" evidence="1">
    <location>
        <begin position="80"/>
        <end position="94"/>
    </location>
</feature>
<name>A0AAN6ZEX2_9PEZI</name>
<keyword evidence="3" id="KW-1185">Reference proteome</keyword>
<evidence type="ECO:0000313" key="2">
    <source>
        <dbReference type="EMBL" id="KAK4134964.1"/>
    </source>
</evidence>
<reference evidence="2" key="2">
    <citation type="submission" date="2023-05" db="EMBL/GenBank/DDBJ databases">
        <authorList>
            <consortium name="Lawrence Berkeley National Laboratory"/>
            <person name="Steindorff A."/>
            <person name="Hensen N."/>
            <person name="Bonometti L."/>
            <person name="Westerberg I."/>
            <person name="Brannstrom I.O."/>
            <person name="Guillou S."/>
            <person name="Cros-Aarteil S."/>
            <person name="Calhoun S."/>
            <person name="Haridas S."/>
            <person name="Kuo A."/>
            <person name="Mondo S."/>
            <person name="Pangilinan J."/>
            <person name="Riley R."/>
            <person name="Labutti K."/>
            <person name="Andreopoulos B."/>
            <person name="Lipzen A."/>
            <person name="Chen C."/>
            <person name="Yanf M."/>
            <person name="Daum C."/>
            <person name="Ng V."/>
            <person name="Clum A."/>
            <person name="Ohm R."/>
            <person name="Martin F."/>
            <person name="Silar P."/>
            <person name="Natvig D."/>
            <person name="Lalanne C."/>
            <person name="Gautier V."/>
            <person name="Ament-Velasquez S.L."/>
            <person name="Kruys A."/>
            <person name="Hutchinson M.I."/>
            <person name="Powell A.J."/>
            <person name="Barry K."/>
            <person name="Miller A.N."/>
            <person name="Grigoriev I.V."/>
            <person name="Debuchy R."/>
            <person name="Gladieux P."/>
            <person name="Thoren M.H."/>
            <person name="Johannesson H."/>
        </authorList>
    </citation>
    <scope>NUCLEOTIDE SEQUENCE</scope>
    <source>
        <strain evidence="2">CBS 123565</strain>
    </source>
</reference>
<feature type="region of interest" description="Disordered" evidence="1">
    <location>
        <begin position="67"/>
        <end position="95"/>
    </location>
</feature>
<reference evidence="2" key="1">
    <citation type="journal article" date="2023" name="Mol. Phylogenet. Evol.">
        <title>Genome-scale phylogeny and comparative genomics of the fungal order Sordariales.</title>
        <authorList>
            <person name="Hensen N."/>
            <person name="Bonometti L."/>
            <person name="Westerberg I."/>
            <person name="Brannstrom I.O."/>
            <person name="Guillou S."/>
            <person name="Cros-Aarteil S."/>
            <person name="Calhoun S."/>
            <person name="Haridas S."/>
            <person name="Kuo A."/>
            <person name="Mondo S."/>
            <person name="Pangilinan J."/>
            <person name="Riley R."/>
            <person name="LaButti K."/>
            <person name="Andreopoulos B."/>
            <person name="Lipzen A."/>
            <person name="Chen C."/>
            <person name="Yan M."/>
            <person name="Daum C."/>
            <person name="Ng V."/>
            <person name="Clum A."/>
            <person name="Steindorff A."/>
            <person name="Ohm R.A."/>
            <person name="Martin F."/>
            <person name="Silar P."/>
            <person name="Natvig D.O."/>
            <person name="Lalanne C."/>
            <person name="Gautier V."/>
            <person name="Ament-Velasquez S.L."/>
            <person name="Kruys A."/>
            <person name="Hutchinson M.I."/>
            <person name="Powell A.J."/>
            <person name="Barry K."/>
            <person name="Miller A.N."/>
            <person name="Grigoriev I.V."/>
            <person name="Debuchy R."/>
            <person name="Gladieux P."/>
            <person name="Hiltunen Thoren M."/>
            <person name="Johannesson H."/>
        </authorList>
    </citation>
    <scope>NUCLEOTIDE SEQUENCE</scope>
    <source>
        <strain evidence="2">CBS 123565</strain>
    </source>
</reference>
<protein>
    <submittedName>
        <fullName evidence="2">Uncharacterized protein</fullName>
    </submittedName>
</protein>
<dbReference type="EMBL" id="MU853407">
    <property type="protein sequence ID" value="KAK4134964.1"/>
    <property type="molecule type" value="Genomic_DNA"/>
</dbReference>
<organism evidence="2 3">
    <name type="scientific">Trichocladium antarcticum</name>
    <dbReference type="NCBI Taxonomy" id="1450529"/>
    <lineage>
        <taxon>Eukaryota</taxon>
        <taxon>Fungi</taxon>
        <taxon>Dikarya</taxon>
        <taxon>Ascomycota</taxon>
        <taxon>Pezizomycotina</taxon>
        <taxon>Sordariomycetes</taxon>
        <taxon>Sordariomycetidae</taxon>
        <taxon>Sordariales</taxon>
        <taxon>Chaetomiaceae</taxon>
        <taxon>Trichocladium</taxon>
    </lineage>
</organism>
<sequence length="244" mass="26527">MYILTCTDAEQYQNKPKKPMPSRICGASPESGWVCRIKTRCGRGPRGGWRLRRRYWRRRCRASLRLRPTPLTPRPGQVRPSIHPSIHPSTPSPHVQNEPALQEGCCMYRRSHCDCVVCCVLRKHARRPGPSPSPPLPLLSPSLPSTPPRNRRRGGGGGGGGGGGDGKCVGCDVVNCAHGVAAALGRRGLSLSPCVMEGLRLMLLWGGLSLIGTGRGQTGACGWWWEGGRKTPAWPGPPFFTHTM</sequence>
<dbReference type="Proteomes" id="UP001304895">
    <property type="component" value="Unassembled WGS sequence"/>
</dbReference>
<gene>
    <name evidence="2" type="ORF">BT67DRAFT_287867</name>
</gene>
<accession>A0AAN6ZEX2</accession>